<gene>
    <name evidence="1" type="ORF">FX987_03302</name>
</gene>
<dbReference type="Proteomes" id="UP000509761">
    <property type="component" value="Chromosome"/>
</dbReference>
<dbReference type="AlphaFoldDB" id="A0AAP9T2I9"/>
<dbReference type="InterPro" id="IPR011009">
    <property type="entry name" value="Kinase-like_dom_sf"/>
</dbReference>
<keyword evidence="2" id="KW-1185">Reference proteome</keyword>
<sequence length="217" mass="25756">MNQTKLCQDTRARSSLPKKEALRRHHLAQTLRMPLKKKPSALNADTYALNWQQEMIVIKDCRYRPKLARPLIRWLLRRECKAYQRLYGTELVPEWLGWLDKDAFMLRYVPSIPISKLDTRQLIQANLKLQKSVEILHERRLFHMDLRSGGNILVAPGGRVYLVDLTSMVKLKPWAVPFAWCFRRWDEYGLQKWVWRVISFLAAREEILSIKNRLVGF</sequence>
<dbReference type="RefSeq" id="WP_022521716.1">
    <property type="nucleotide sequence ID" value="NZ_CP054580.1"/>
</dbReference>
<protein>
    <submittedName>
        <fullName evidence="1">Uncharacterized protein</fullName>
    </submittedName>
</protein>
<evidence type="ECO:0000313" key="2">
    <source>
        <dbReference type="Proteomes" id="UP000509761"/>
    </source>
</evidence>
<dbReference type="EMBL" id="CP054580">
    <property type="protein sequence ID" value="QKS25506.1"/>
    <property type="molecule type" value="Genomic_DNA"/>
</dbReference>
<dbReference type="SUPFAM" id="SSF56112">
    <property type="entry name" value="Protein kinase-like (PK-like)"/>
    <property type="match status" value="1"/>
</dbReference>
<evidence type="ECO:0000313" key="1">
    <source>
        <dbReference type="EMBL" id="QKS25506.1"/>
    </source>
</evidence>
<reference evidence="1 2" key="1">
    <citation type="submission" date="2019-12" db="EMBL/GenBank/DDBJ databases">
        <title>Genome sequencing and assembly of endphytes of Porphyra tenera.</title>
        <authorList>
            <person name="Park J.M."/>
            <person name="Shin R."/>
            <person name="Jo S.H."/>
        </authorList>
    </citation>
    <scope>NUCLEOTIDE SEQUENCE [LARGE SCALE GENOMIC DNA]</scope>
    <source>
        <strain evidence="1 2">GPM3</strain>
    </source>
</reference>
<name>A0AAP9T2I9_9GAMM</name>
<accession>A0AAP9T2I9</accession>
<organism evidence="1 2">
    <name type="scientific">Vreelandella titanicae</name>
    <dbReference type="NCBI Taxonomy" id="664683"/>
    <lineage>
        <taxon>Bacteria</taxon>
        <taxon>Pseudomonadati</taxon>
        <taxon>Pseudomonadota</taxon>
        <taxon>Gammaproteobacteria</taxon>
        <taxon>Oceanospirillales</taxon>
        <taxon>Halomonadaceae</taxon>
        <taxon>Vreelandella</taxon>
    </lineage>
</organism>
<proteinExistence type="predicted"/>